<dbReference type="eggNOG" id="ENOG502Z7HQ">
    <property type="taxonomic scope" value="Bacteria"/>
</dbReference>
<protein>
    <recommendedName>
        <fullName evidence="4">Outer membrane lipoprotein-sorting protein</fullName>
    </recommendedName>
</protein>
<dbReference type="KEGG" id="rce:RC1_3445"/>
<proteinExistence type="predicted"/>
<dbReference type="AlphaFoldDB" id="B6IWX9"/>
<feature type="chain" id="PRO_5002846874" description="Outer membrane lipoprotein-sorting protein" evidence="1">
    <location>
        <begin position="24"/>
        <end position="446"/>
    </location>
</feature>
<sequence>MNRVKAALLGGALAITLALPAQAQTASDLGKTLTPMGAIKAGNADGSIPEWTGGITAPPPGYTPGKQHIDPFADDKPLFTITSENMDKYADKLPDGLKALLKTYPDTYRLPVYPTRRSASAPQFIYDATVKNAGTAKLAPGGNGVLEAKTGIPFPIPKEGVEAVWNHLLRWRGLNVFRQYGQANPQANGAYTMITLTEKVKYLYSRPEGADGNLALFFLQEVVAPARLAGEILLVHDTINQVEEPRSAWTYNPGQRRVRRAPNVAYDNPGTASDGLRTNDQLDVFNGSPDRYEWTLVGRKEMYVPYNSYKLHSGDLSYDQIIKPRHINQDLTRYELHRVWVVDGTVRPGTSHVYAKRRFYIDEDSWVILAADNYDVRDQIWRVSESHGINYYDLPGYNTTLECTYDLPSGRYTCNGFDNQEPPYRFDQDYTAADFAPDSLRRAGVR</sequence>
<evidence type="ECO:0000313" key="2">
    <source>
        <dbReference type="EMBL" id="ACJ00803.1"/>
    </source>
</evidence>
<accession>B6IWX9</accession>
<dbReference type="STRING" id="414684.RC1_3445"/>
<evidence type="ECO:0008006" key="4">
    <source>
        <dbReference type="Google" id="ProtNLM"/>
    </source>
</evidence>
<feature type="signal peptide" evidence="1">
    <location>
        <begin position="1"/>
        <end position="23"/>
    </location>
</feature>
<dbReference type="RefSeq" id="WP_012568581.1">
    <property type="nucleotide sequence ID" value="NC_011420.2"/>
</dbReference>
<organism evidence="2 3">
    <name type="scientific">Rhodospirillum centenum (strain ATCC 51521 / SW)</name>
    <dbReference type="NCBI Taxonomy" id="414684"/>
    <lineage>
        <taxon>Bacteria</taxon>
        <taxon>Pseudomonadati</taxon>
        <taxon>Pseudomonadota</taxon>
        <taxon>Alphaproteobacteria</taxon>
        <taxon>Rhodospirillales</taxon>
        <taxon>Rhodospirillaceae</taxon>
        <taxon>Rhodospirillum</taxon>
    </lineage>
</organism>
<keyword evidence="3" id="KW-1185">Reference proteome</keyword>
<dbReference type="InterPro" id="IPR010752">
    <property type="entry name" value="DUF1329"/>
</dbReference>
<dbReference type="HOGENOM" id="CLU_048734_0_0_5"/>
<gene>
    <name evidence="2" type="ordered locus">RC1_3445</name>
</gene>
<dbReference type="Proteomes" id="UP000001591">
    <property type="component" value="Chromosome"/>
</dbReference>
<name>B6IWX9_RHOCS</name>
<evidence type="ECO:0000313" key="3">
    <source>
        <dbReference type="Proteomes" id="UP000001591"/>
    </source>
</evidence>
<dbReference type="EMBL" id="CP000613">
    <property type="protein sequence ID" value="ACJ00803.1"/>
    <property type="molecule type" value="Genomic_DNA"/>
</dbReference>
<dbReference type="Gene3D" id="2.50.20.10">
    <property type="entry name" value="Lipoprotein localisation LolA/LolB/LppX"/>
    <property type="match status" value="1"/>
</dbReference>
<reference evidence="2 3" key="1">
    <citation type="journal article" date="2010" name="BMC Genomics">
        <title>Metabolic flexibility revealed in the genome of the cyst-forming alpha-1 proteobacterium Rhodospirillum centenum.</title>
        <authorList>
            <person name="Lu Y.K."/>
            <person name="Marden J."/>
            <person name="Han M."/>
            <person name="Swingley W.D."/>
            <person name="Mastrian S.D."/>
            <person name="Chowdhury S.R."/>
            <person name="Hao J."/>
            <person name="Helmy T."/>
            <person name="Kim S."/>
            <person name="Kurdoglu A.A."/>
            <person name="Matthies H.J."/>
            <person name="Rollo D."/>
            <person name="Stothard P."/>
            <person name="Blankenship R.E."/>
            <person name="Bauer C.E."/>
            <person name="Touchman J.W."/>
        </authorList>
    </citation>
    <scope>NUCLEOTIDE SEQUENCE [LARGE SCALE GENOMIC DNA]</scope>
    <source>
        <strain evidence="3">ATCC 51521 / SW</strain>
    </source>
</reference>
<keyword evidence="1" id="KW-0732">Signal</keyword>
<dbReference type="OrthoDB" id="6757166at2"/>
<evidence type="ECO:0000256" key="1">
    <source>
        <dbReference type="SAM" id="SignalP"/>
    </source>
</evidence>
<dbReference type="CDD" id="cd16329">
    <property type="entry name" value="LolA_like"/>
    <property type="match status" value="1"/>
</dbReference>
<dbReference type="Pfam" id="PF07044">
    <property type="entry name" value="DUF1329"/>
    <property type="match status" value="1"/>
</dbReference>